<dbReference type="InterPro" id="IPR013783">
    <property type="entry name" value="Ig-like_fold"/>
</dbReference>
<dbReference type="Gene3D" id="2.60.120.380">
    <property type="match status" value="2"/>
</dbReference>
<evidence type="ECO:0000256" key="14">
    <source>
        <dbReference type="ARBA" id="ARBA00023026"/>
    </source>
</evidence>
<dbReference type="GO" id="GO:0005576">
    <property type="term" value="C:extracellular region"/>
    <property type="evidence" value="ECO:0007669"/>
    <property type="project" value="UniProtKB-SubCell"/>
</dbReference>
<evidence type="ECO:0000256" key="17">
    <source>
        <dbReference type="PIRSR" id="PIRSR602169-1"/>
    </source>
</evidence>
<keyword evidence="8" id="KW-0479">Metal-binding</keyword>
<keyword evidence="9 19" id="KW-0732">Signal</keyword>
<dbReference type="InterPro" id="IPR013661">
    <property type="entry name" value="Peptidase_M9_N_dom"/>
</dbReference>
<dbReference type="Pfam" id="PF08453">
    <property type="entry name" value="Peptidase_M9_N"/>
    <property type="match status" value="1"/>
</dbReference>
<comment type="cofactor">
    <cofactor evidence="2">
        <name>Ca(2+)</name>
        <dbReference type="ChEBI" id="CHEBI:29108"/>
    </cofactor>
</comment>
<protein>
    <recommendedName>
        <fullName evidence="5">microbial collagenase</fullName>
        <ecNumber evidence="5">3.4.24.3</ecNumber>
    </recommendedName>
</protein>
<dbReference type="PRINTS" id="PR00931">
    <property type="entry name" value="MICOLLPTASE"/>
</dbReference>
<dbReference type="EC" id="3.4.24.3" evidence="5"/>
<dbReference type="PANTHER" id="PTHR13062:SF9">
    <property type="entry name" value="MICROBIAL COLLAGENASE"/>
    <property type="match status" value="1"/>
</dbReference>
<keyword evidence="7" id="KW-0645">Protease</keyword>
<dbReference type="Gene3D" id="3.40.30.160">
    <property type="entry name" value="Collagenase ColT, N-terminal domain"/>
    <property type="match status" value="1"/>
</dbReference>
<evidence type="ECO:0000256" key="7">
    <source>
        <dbReference type="ARBA" id="ARBA00022670"/>
    </source>
</evidence>
<keyword evidence="22" id="KW-1185">Reference proteome</keyword>
<dbReference type="AlphaFoldDB" id="A0A9X4BJX9"/>
<dbReference type="InterPro" id="IPR000601">
    <property type="entry name" value="PKD_dom"/>
</dbReference>
<evidence type="ECO:0000256" key="10">
    <source>
        <dbReference type="ARBA" id="ARBA00022801"/>
    </source>
</evidence>
<dbReference type="GO" id="GO:0008270">
    <property type="term" value="F:zinc ion binding"/>
    <property type="evidence" value="ECO:0007669"/>
    <property type="project" value="InterPro"/>
</dbReference>
<feature type="region of interest" description="Disordered" evidence="18">
    <location>
        <begin position="60"/>
        <end position="86"/>
    </location>
</feature>
<evidence type="ECO:0000256" key="4">
    <source>
        <dbReference type="ARBA" id="ARBA00004613"/>
    </source>
</evidence>
<reference evidence="21" key="1">
    <citation type="submission" date="2023-02" db="EMBL/GenBank/DDBJ databases">
        <title>Tahibacter soli sp. nov. isolated from soil.</title>
        <authorList>
            <person name="Baek J.H."/>
            <person name="Lee J.K."/>
            <person name="Choi D.G."/>
            <person name="Jeon C.O."/>
        </authorList>
    </citation>
    <scope>NUCLEOTIDE SEQUENCE</scope>
    <source>
        <strain evidence="21">BL</strain>
    </source>
</reference>
<evidence type="ECO:0000256" key="11">
    <source>
        <dbReference type="ARBA" id="ARBA00022825"/>
    </source>
</evidence>
<keyword evidence="10 21" id="KW-0378">Hydrolase</keyword>
<organism evidence="21 22">
    <name type="scientific">Tahibacter soli</name>
    <dbReference type="NCBI Taxonomy" id="2983605"/>
    <lineage>
        <taxon>Bacteria</taxon>
        <taxon>Pseudomonadati</taxon>
        <taxon>Pseudomonadota</taxon>
        <taxon>Gammaproteobacteria</taxon>
        <taxon>Lysobacterales</taxon>
        <taxon>Rhodanobacteraceae</taxon>
        <taxon>Tahibacter</taxon>
    </lineage>
</organism>
<evidence type="ECO:0000256" key="19">
    <source>
        <dbReference type="SAM" id="SignalP"/>
    </source>
</evidence>
<evidence type="ECO:0000256" key="5">
    <source>
        <dbReference type="ARBA" id="ARBA00012653"/>
    </source>
</evidence>
<evidence type="ECO:0000256" key="18">
    <source>
        <dbReference type="SAM" id="MobiDB-lite"/>
    </source>
</evidence>
<dbReference type="InterPro" id="IPR002169">
    <property type="entry name" value="Peptidase_M9A/M9B"/>
</dbReference>
<evidence type="ECO:0000256" key="2">
    <source>
        <dbReference type="ARBA" id="ARBA00001913"/>
    </source>
</evidence>
<dbReference type="Pfam" id="PF04151">
    <property type="entry name" value="PPC"/>
    <property type="match status" value="2"/>
</dbReference>
<dbReference type="RefSeq" id="WP_263545037.1">
    <property type="nucleotide sequence ID" value="NZ_JAOVZO020000014.1"/>
</dbReference>
<keyword evidence="6" id="KW-0964">Secreted</keyword>
<dbReference type="InterPro" id="IPR035986">
    <property type="entry name" value="PKD_dom_sf"/>
</dbReference>
<comment type="caution">
    <text evidence="21">The sequence shown here is derived from an EMBL/GenBank/DDBJ whole genome shotgun (WGS) entry which is preliminary data.</text>
</comment>
<keyword evidence="12" id="KW-0862">Zinc</keyword>
<keyword evidence="11" id="KW-0720">Serine protease</keyword>
<dbReference type="InterPro" id="IPR007280">
    <property type="entry name" value="Peptidase_C_arc/bac"/>
</dbReference>
<dbReference type="GO" id="GO:0004222">
    <property type="term" value="F:metalloendopeptidase activity"/>
    <property type="evidence" value="ECO:0007669"/>
    <property type="project" value="UniProtKB-EC"/>
</dbReference>
<proteinExistence type="predicted"/>
<comment type="catalytic activity">
    <reaction evidence="1">
        <text>Digestion of native collagen in the triple helical region at Xaa-|-Gly bonds. With synthetic peptides, a preference is shown for Gly at P3 and P1', Pro and Ala at P2 and P2', and hydroxyproline, Ala or Arg at P3'.</text>
        <dbReference type="EC" id="3.4.24.3"/>
    </reaction>
</comment>
<keyword evidence="16" id="KW-0865">Zymogen</keyword>
<sequence length="955" mass="101198">MSTSLTFQPHAIVRTALAVALTAGFALAATSTFAQEIGAERFAAPSSLGKTAALDAAAPDAHLRREPQPASRRPPQSSPDARRADYDLPDDAAHKAHRPSASIAKAVCDTSVFASATGASLVAAIKGASTECVNSLFGLSGSTAYGAFREAQMVTVANALQSAAASYNGTNASGILQLILYLRAGYYVQFYDTAVGSYGTSLVNAIRPAMDAFAGSSSFGLVNDAHGEILSEFMTLIDSSTQNARYLYVVKRLLASYNPSTFAPYYWMNASVNSSFYALFRGHQVPEFVTLVQSDTSIVDTLYNFANNHFSQLGGDNGYLVSNAGRELGRFLQYTGSLKSLAQSRARTLLERSSVTGASAPLWVGIGEMVEWYDKANCGYYNLCDFVARVEAAALPITHNCSSTLRLRAQSMSASELASTCTTVAGQENYFHTKLATNRTPVANDNNAALEMVIFDSSTDYGTYAGALFGIDTNNGGMYLEGDPSVAGNQARFIAYEAEWVRPTFEIWNLTHEYVHYLDGRYDMYGDFGAAMTQKTVWWVEGLAEYLSYSYRNLAYTAAVDEAAAGTYALSRVFQNDYNSGTTLVYRWGYLGVRYMFEQKPADVASILALMRPGNYTGYASFMSGLGTRYDAGFRTFLACVANPASTGCGGTPNVPPTANFGFATNALTATFTDGSTDSDGSIASRQWNFGDGSTSTATNPSKTYAAAGTYTVSLTVTDDRGGTATTTRNVTVAASTTGALQNGVAVTGLSGAANGTLAYTFDVPAGATNLRFAMSGGSGDADLYVRFGSAPTTSAYDCRPYAGGNAETCTIANVQAGRYHVLVRGYSAFSGVSLTASFTPPSTGLPECTNADVRVLGKNCQRGNASATQGNYAHFYLNIPAGTAQLRITTSGGTGDANLYGNTASWAYTTSWTQRSTNAGNGEAIVVNNPPAGYYYVSLHAASGFSGVTVRSEY</sequence>
<dbReference type="PANTHER" id="PTHR13062">
    <property type="entry name" value="COLLAGENASE"/>
    <property type="match status" value="1"/>
</dbReference>
<evidence type="ECO:0000313" key="22">
    <source>
        <dbReference type="Proteomes" id="UP001139971"/>
    </source>
</evidence>
<keyword evidence="15" id="KW-0482">Metalloprotease</keyword>
<feature type="compositionally biased region" description="Low complexity" evidence="18">
    <location>
        <begin position="68"/>
        <end position="79"/>
    </location>
</feature>
<evidence type="ECO:0000256" key="16">
    <source>
        <dbReference type="ARBA" id="ARBA00023145"/>
    </source>
</evidence>
<feature type="signal peptide" evidence="19">
    <location>
        <begin position="1"/>
        <end position="28"/>
    </location>
</feature>
<evidence type="ECO:0000256" key="13">
    <source>
        <dbReference type="ARBA" id="ARBA00022837"/>
    </source>
</evidence>
<evidence type="ECO:0000313" key="21">
    <source>
        <dbReference type="EMBL" id="MDC8012629.1"/>
    </source>
</evidence>
<evidence type="ECO:0000259" key="20">
    <source>
        <dbReference type="PROSITE" id="PS50093"/>
    </source>
</evidence>
<evidence type="ECO:0000256" key="12">
    <source>
        <dbReference type="ARBA" id="ARBA00022833"/>
    </source>
</evidence>
<dbReference type="Gene3D" id="1.10.390.20">
    <property type="match status" value="1"/>
</dbReference>
<feature type="active site" evidence="17">
    <location>
        <position position="513"/>
    </location>
</feature>
<keyword evidence="14" id="KW-0843">Virulence</keyword>
<gene>
    <name evidence="21" type="ORF">OD750_008720</name>
</gene>
<feature type="chain" id="PRO_5040899357" description="microbial collagenase" evidence="19">
    <location>
        <begin position="29"/>
        <end position="955"/>
    </location>
</feature>
<feature type="domain" description="PKD" evidence="20">
    <location>
        <begin position="653"/>
        <end position="740"/>
    </location>
</feature>
<evidence type="ECO:0000256" key="3">
    <source>
        <dbReference type="ARBA" id="ARBA00001947"/>
    </source>
</evidence>
<evidence type="ECO:0000256" key="9">
    <source>
        <dbReference type="ARBA" id="ARBA00022729"/>
    </source>
</evidence>
<dbReference type="GO" id="GO:0006508">
    <property type="term" value="P:proteolysis"/>
    <property type="evidence" value="ECO:0007669"/>
    <property type="project" value="UniProtKB-KW"/>
</dbReference>
<dbReference type="Proteomes" id="UP001139971">
    <property type="component" value="Unassembled WGS sequence"/>
</dbReference>
<dbReference type="EMBL" id="JAOVZO020000014">
    <property type="protein sequence ID" value="MDC8012629.1"/>
    <property type="molecule type" value="Genomic_DNA"/>
</dbReference>
<dbReference type="FunFam" id="2.60.120.380:FF:000013">
    <property type="entry name" value="Alkaline serine protease"/>
    <property type="match status" value="1"/>
</dbReference>
<dbReference type="SMART" id="SM00089">
    <property type="entry name" value="PKD"/>
    <property type="match status" value="1"/>
</dbReference>
<dbReference type="Pfam" id="PF18911">
    <property type="entry name" value="PKD_4"/>
    <property type="match status" value="1"/>
</dbReference>
<name>A0A9X4BJX9_9GAMM</name>
<accession>A0A9X4BJX9</accession>
<dbReference type="Gene3D" id="2.60.40.10">
    <property type="entry name" value="Immunoglobulins"/>
    <property type="match status" value="1"/>
</dbReference>
<comment type="cofactor">
    <cofactor evidence="3">
        <name>Zn(2+)</name>
        <dbReference type="ChEBI" id="CHEBI:29105"/>
    </cofactor>
</comment>
<evidence type="ECO:0000256" key="15">
    <source>
        <dbReference type="ARBA" id="ARBA00023049"/>
    </source>
</evidence>
<keyword evidence="13" id="KW-0106">Calcium</keyword>
<evidence type="ECO:0000256" key="6">
    <source>
        <dbReference type="ARBA" id="ARBA00022525"/>
    </source>
</evidence>
<dbReference type="SUPFAM" id="SSF49299">
    <property type="entry name" value="PKD domain"/>
    <property type="match status" value="1"/>
</dbReference>
<comment type="subcellular location">
    <subcellularLocation>
        <location evidence="4">Secreted</location>
    </subcellularLocation>
</comment>
<dbReference type="Pfam" id="PF01752">
    <property type="entry name" value="Peptidase_M9"/>
    <property type="match status" value="1"/>
</dbReference>
<dbReference type="GO" id="GO:0008236">
    <property type="term" value="F:serine-type peptidase activity"/>
    <property type="evidence" value="ECO:0007669"/>
    <property type="project" value="UniProtKB-KW"/>
</dbReference>
<dbReference type="PROSITE" id="PS50093">
    <property type="entry name" value="PKD"/>
    <property type="match status" value="1"/>
</dbReference>
<dbReference type="CDD" id="cd00146">
    <property type="entry name" value="PKD"/>
    <property type="match status" value="1"/>
</dbReference>
<evidence type="ECO:0000256" key="1">
    <source>
        <dbReference type="ARBA" id="ARBA00000424"/>
    </source>
</evidence>
<dbReference type="InterPro" id="IPR022409">
    <property type="entry name" value="PKD/Chitinase_dom"/>
</dbReference>
<evidence type="ECO:0000256" key="8">
    <source>
        <dbReference type="ARBA" id="ARBA00022723"/>
    </source>
</evidence>